<dbReference type="Gene3D" id="1.10.10.10">
    <property type="entry name" value="Winged helix-like DNA-binding domain superfamily/Winged helix DNA-binding domain"/>
    <property type="match status" value="1"/>
</dbReference>
<evidence type="ECO:0000313" key="5">
    <source>
        <dbReference type="Proteomes" id="UP000603434"/>
    </source>
</evidence>
<dbReference type="PROSITE" id="PS50164">
    <property type="entry name" value="GIY_YIG"/>
    <property type="match status" value="1"/>
</dbReference>
<proteinExistence type="inferred from homology"/>
<keyword evidence="2" id="KW-0175">Coiled coil</keyword>
<dbReference type="InterPro" id="IPR035901">
    <property type="entry name" value="GIY-YIG_endonuc_sf"/>
</dbReference>
<organism evidence="4 5">
    <name type="scientific">Candidatus Desulfatibia profunda</name>
    <dbReference type="NCBI Taxonomy" id="2841695"/>
    <lineage>
        <taxon>Bacteria</taxon>
        <taxon>Pseudomonadati</taxon>
        <taxon>Thermodesulfobacteriota</taxon>
        <taxon>Desulfobacteria</taxon>
        <taxon>Desulfobacterales</taxon>
        <taxon>Desulfobacterales incertae sedis</taxon>
        <taxon>Candidatus Desulfatibia</taxon>
    </lineage>
</organism>
<comment type="similarity">
    <text evidence="1">Belongs to the UPF0213 family.</text>
</comment>
<dbReference type="PANTHER" id="PTHR34477">
    <property type="entry name" value="UPF0213 PROTEIN YHBQ"/>
    <property type="match status" value="1"/>
</dbReference>
<accession>A0A8J6NNX3</accession>
<dbReference type="CDD" id="cd10456">
    <property type="entry name" value="GIY-YIG_UPF0213"/>
    <property type="match status" value="1"/>
</dbReference>
<dbReference type="PANTHER" id="PTHR34477:SF1">
    <property type="entry name" value="UPF0213 PROTEIN YHBQ"/>
    <property type="match status" value="1"/>
</dbReference>
<dbReference type="Gene3D" id="3.40.1440.10">
    <property type="entry name" value="GIY-YIG endonuclease"/>
    <property type="match status" value="1"/>
</dbReference>
<dbReference type="SMART" id="SM00465">
    <property type="entry name" value="GIYc"/>
    <property type="match status" value="1"/>
</dbReference>
<dbReference type="InterPro" id="IPR036388">
    <property type="entry name" value="WH-like_DNA-bd_sf"/>
</dbReference>
<dbReference type="EMBL" id="JACNJH010000203">
    <property type="protein sequence ID" value="MBC8362565.1"/>
    <property type="molecule type" value="Genomic_DNA"/>
</dbReference>
<evidence type="ECO:0000256" key="2">
    <source>
        <dbReference type="SAM" id="Coils"/>
    </source>
</evidence>
<gene>
    <name evidence="4" type="ORF">H8E23_14360</name>
</gene>
<dbReference type="SUPFAM" id="SSF46785">
    <property type="entry name" value="Winged helix' DNA-binding domain"/>
    <property type="match status" value="1"/>
</dbReference>
<sequence>MNNKQWIVYLIRCSDESLYCGISNNLKNRLAAHNLGRGAKYTRSRRPIELVGASSEMTKSDALKLEYRVKQVPASKKIFELIKGEDKMTMNLKKDLQSVNKELKALAKKVDKLIVAVEKLEKPKTKTEKTKPVKKEVATKSAPKKEAKLTAIDAILGFIKRSKNGADTAALAKKTGFNEKKIHNIVYKLKKQGKVKSEKKGVYVKA</sequence>
<comment type="caution">
    <text evidence="4">The sequence shown here is derived from an EMBL/GenBank/DDBJ whole genome shotgun (WGS) entry which is preliminary data.</text>
</comment>
<dbReference type="InterPro" id="IPR036390">
    <property type="entry name" value="WH_DNA-bd_sf"/>
</dbReference>
<dbReference type="AlphaFoldDB" id="A0A8J6NNX3"/>
<dbReference type="Pfam" id="PF01541">
    <property type="entry name" value="GIY-YIG"/>
    <property type="match status" value="1"/>
</dbReference>
<feature type="coiled-coil region" evidence="2">
    <location>
        <begin position="89"/>
        <end position="116"/>
    </location>
</feature>
<dbReference type="InterPro" id="IPR000305">
    <property type="entry name" value="GIY-YIG_endonuc"/>
</dbReference>
<dbReference type="SUPFAM" id="SSF82771">
    <property type="entry name" value="GIY-YIG endonuclease"/>
    <property type="match status" value="1"/>
</dbReference>
<feature type="domain" description="GIY-YIG" evidence="3">
    <location>
        <begin position="4"/>
        <end position="81"/>
    </location>
</feature>
<reference evidence="4 5" key="1">
    <citation type="submission" date="2020-08" db="EMBL/GenBank/DDBJ databases">
        <title>Bridging the membrane lipid divide: bacteria of the FCB group superphylum have the potential to synthesize archaeal ether lipids.</title>
        <authorList>
            <person name="Villanueva L."/>
            <person name="Von Meijenfeldt F.A.B."/>
            <person name="Westbye A.B."/>
            <person name="Yadav S."/>
            <person name="Hopmans E.C."/>
            <person name="Dutilh B.E."/>
            <person name="Sinninghe Damste J.S."/>
        </authorList>
    </citation>
    <scope>NUCLEOTIDE SEQUENCE [LARGE SCALE GENOMIC DNA]</scope>
    <source>
        <strain evidence="4">NIOZ-UU30</strain>
    </source>
</reference>
<name>A0A8J6NNX3_9BACT</name>
<protein>
    <submittedName>
        <fullName evidence="4">GIY-YIG nuclease family protein</fullName>
    </submittedName>
</protein>
<evidence type="ECO:0000313" key="4">
    <source>
        <dbReference type="EMBL" id="MBC8362565.1"/>
    </source>
</evidence>
<evidence type="ECO:0000256" key="1">
    <source>
        <dbReference type="ARBA" id="ARBA00007435"/>
    </source>
</evidence>
<dbReference type="InterPro" id="IPR050190">
    <property type="entry name" value="UPF0213_domain"/>
</dbReference>
<dbReference type="Proteomes" id="UP000603434">
    <property type="component" value="Unassembled WGS sequence"/>
</dbReference>
<evidence type="ECO:0000259" key="3">
    <source>
        <dbReference type="PROSITE" id="PS50164"/>
    </source>
</evidence>